<dbReference type="PANTHER" id="PTHR24349">
    <property type="entry name" value="SERINE/THREONINE-PROTEIN KINASE"/>
    <property type="match status" value="1"/>
</dbReference>
<comment type="function">
    <text evidence="8">CIPK serine-threonine protein kinases interact with CBL proteins. Binding of a CBL protein to the regulatory NAF domain of CIPK protein lead to the activation of the kinase in a calcium-dependent manner.</text>
</comment>
<gene>
    <name evidence="12" type="ORF">RND81_12G131700</name>
</gene>
<evidence type="ECO:0000256" key="9">
    <source>
        <dbReference type="PROSITE-ProRule" id="PRU10141"/>
    </source>
</evidence>
<dbReference type="InterPro" id="IPR017441">
    <property type="entry name" value="Protein_kinase_ATP_BS"/>
</dbReference>
<keyword evidence="3 10" id="KW-0723">Serine/threonine-protein kinase</keyword>
<comment type="caution">
    <text evidence="12">The sequence shown here is derived from an EMBL/GenBank/DDBJ whole genome shotgun (WGS) entry which is preliminary data.</text>
</comment>
<keyword evidence="7 9" id="KW-0067">ATP-binding</keyword>
<dbReference type="PROSITE" id="PS50011">
    <property type="entry name" value="PROTEIN_KINASE_DOM"/>
    <property type="match status" value="1"/>
</dbReference>
<evidence type="ECO:0000256" key="8">
    <source>
        <dbReference type="ARBA" id="ARBA00058225"/>
    </source>
</evidence>
<sequence>MPQFNRDYELLDEIGRGKFGVVSRCRSRATGDIFAVKTVVKSTVSNDPTDKLSLTNEPKALSLLSLSSTSSSSHITRLHGAYDSPTHLHLVLDYSPFPTLYDVVTTHHRLPEHVAKHITFSLLHAVQHCHVSGVVHRDIKPENILLDPATNRVKLCDFGSAGFIADGGGEAAMTEVVGSPYYVAPEVLEGGGYGEKVDVWSVGVVLYMMIAGIPPFYAESVEVVFEKVLRGNLRFPIRVFGNVSGFLKDFLRSLICKDVDRRFSAQQALRHPWIASEGQSTTVS</sequence>
<dbReference type="InterPro" id="IPR050205">
    <property type="entry name" value="CDPK_Ser/Thr_kinases"/>
</dbReference>
<proteinExistence type="inferred from homology"/>
<keyword evidence="6" id="KW-0418">Kinase</keyword>
<dbReference type="PROSITE" id="PS00108">
    <property type="entry name" value="PROTEIN_KINASE_ST"/>
    <property type="match status" value="1"/>
</dbReference>
<reference evidence="12" key="1">
    <citation type="submission" date="2024-03" db="EMBL/GenBank/DDBJ databases">
        <title>WGS assembly of Saponaria officinalis var. Norfolk2.</title>
        <authorList>
            <person name="Jenkins J."/>
            <person name="Shu S."/>
            <person name="Grimwood J."/>
            <person name="Barry K."/>
            <person name="Goodstein D."/>
            <person name="Schmutz J."/>
            <person name="Leebens-Mack J."/>
            <person name="Osbourn A."/>
        </authorList>
    </citation>
    <scope>NUCLEOTIDE SEQUENCE [LARGE SCALE GENOMIC DNA]</scope>
    <source>
        <strain evidence="12">JIC</strain>
    </source>
</reference>
<evidence type="ECO:0000256" key="1">
    <source>
        <dbReference type="ARBA" id="ARBA00005354"/>
    </source>
</evidence>
<evidence type="ECO:0000256" key="5">
    <source>
        <dbReference type="ARBA" id="ARBA00022741"/>
    </source>
</evidence>
<dbReference type="CDD" id="cd05117">
    <property type="entry name" value="STKc_CAMK"/>
    <property type="match status" value="1"/>
</dbReference>
<comment type="similarity">
    <text evidence="1">Belongs to the protein kinase superfamily. CAMK Ser/Thr protein kinase family. CaMK subfamily.</text>
</comment>
<dbReference type="Proteomes" id="UP001443914">
    <property type="component" value="Unassembled WGS sequence"/>
</dbReference>
<dbReference type="InterPro" id="IPR000719">
    <property type="entry name" value="Prot_kinase_dom"/>
</dbReference>
<dbReference type="FunFam" id="1.10.510.10:FF:000571">
    <property type="entry name" value="Maternal embryonic leucine zipper kinase"/>
    <property type="match status" value="1"/>
</dbReference>
<dbReference type="AlphaFoldDB" id="A0AAW1H9Y2"/>
<evidence type="ECO:0000256" key="3">
    <source>
        <dbReference type="ARBA" id="ARBA00022527"/>
    </source>
</evidence>
<evidence type="ECO:0000256" key="2">
    <source>
        <dbReference type="ARBA" id="ARBA00006234"/>
    </source>
</evidence>
<dbReference type="PROSITE" id="PS00107">
    <property type="entry name" value="PROTEIN_KINASE_ATP"/>
    <property type="match status" value="1"/>
</dbReference>
<dbReference type="GO" id="GO:0004674">
    <property type="term" value="F:protein serine/threonine kinase activity"/>
    <property type="evidence" value="ECO:0007669"/>
    <property type="project" value="UniProtKB-KW"/>
</dbReference>
<dbReference type="InterPro" id="IPR008271">
    <property type="entry name" value="Ser/Thr_kinase_AS"/>
</dbReference>
<evidence type="ECO:0000256" key="6">
    <source>
        <dbReference type="ARBA" id="ARBA00022777"/>
    </source>
</evidence>
<keyword evidence="5 9" id="KW-0547">Nucleotide-binding</keyword>
<organism evidence="12 13">
    <name type="scientific">Saponaria officinalis</name>
    <name type="common">Common soapwort</name>
    <name type="synonym">Lychnis saponaria</name>
    <dbReference type="NCBI Taxonomy" id="3572"/>
    <lineage>
        <taxon>Eukaryota</taxon>
        <taxon>Viridiplantae</taxon>
        <taxon>Streptophyta</taxon>
        <taxon>Embryophyta</taxon>
        <taxon>Tracheophyta</taxon>
        <taxon>Spermatophyta</taxon>
        <taxon>Magnoliopsida</taxon>
        <taxon>eudicotyledons</taxon>
        <taxon>Gunneridae</taxon>
        <taxon>Pentapetalae</taxon>
        <taxon>Caryophyllales</taxon>
        <taxon>Caryophyllaceae</taxon>
        <taxon>Caryophylleae</taxon>
        <taxon>Saponaria</taxon>
    </lineage>
</organism>
<evidence type="ECO:0000313" key="12">
    <source>
        <dbReference type="EMBL" id="KAK9672880.1"/>
    </source>
</evidence>
<dbReference type="EMBL" id="JBDFQZ010000012">
    <property type="protein sequence ID" value="KAK9672880.1"/>
    <property type="molecule type" value="Genomic_DNA"/>
</dbReference>
<evidence type="ECO:0000256" key="10">
    <source>
        <dbReference type="RuleBase" id="RU000304"/>
    </source>
</evidence>
<dbReference type="InterPro" id="IPR011009">
    <property type="entry name" value="Kinase-like_dom_sf"/>
</dbReference>
<dbReference type="GO" id="GO:0005524">
    <property type="term" value="F:ATP binding"/>
    <property type="evidence" value="ECO:0007669"/>
    <property type="project" value="UniProtKB-UniRule"/>
</dbReference>
<accession>A0AAW1H9Y2</accession>
<evidence type="ECO:0000256" key="4">
    <source>
        <dbReference type="ARBA" id="ARBA00022679"/>
    </source>
</evidence>
<evidence type="ECO:0000256" key="7">
    <source>
        <dbReference type="ARBA" id="ARBA00022840"/>
    </source>
</evidence>
<keyword evidence="13" id="KW-1185">Reference proteome</keyword>
<dbReference type="Gene3D" id="1.10.510.10">
    <property type="entry name" value="Transferase(Phosphotransferase) domain 1"/>
    <property type="match status" value="1"/>
</dbReference>
<name>A0AAW1H9Y2_SAPOF</name>
<feature type="binding site" evidence="9">
    <location>
        <position position="41"/>
    </location>
    <ligand>
        <name>ATP</name>
        <dbReference type="ChEBI" id="CHEBI:30616"/>
    </ligand>
</feature>
<dbReference type="SUPFAM" id="SSF56112">
    <property type="entry name" value="Protein kinase-like (PK-like)"/>
    <property type="match status" value="1"/>
</dbReference>
<comment type="similarity">
    <text evidence="2">Belongs to the protein kinase superfamily. CAMK Ser/Thr protein kinase family. SNF1 subfamily.</text>
</comment>
<dbReference type="SMART" id="SM00220">
    <property type="entry name" value="S_TKc"/>
    <property type="match status" value="1"/>
</dbReference>
<keyword evidence="4" id="KW-0808">Transferase</keyword>
<evidence type="ECO:0000259" key="11">
    <source>
        <dbReference type="PROSITE" id="PS50011"/>
    </source>
</evidence>
<feature type="domain" description="Protein kinase" evidence="11">
    <location>
        <begin position="8"/>
        <end position="274"/>
    </location>
</feature>
<dbReference type="Pfam" id="PF00069">
    <property type="entry name" value="Pkinase"/>
    <property type="match status" value="1"/>
</dbReference>
<evidence type="ECO:0000313" key="13">
    <source>
        <dbReference type="Proteomes" id="UP001443914"/>
    </source>
</evidence>
<protein>
    <recommendedName>
        <fullName evidence="11">Protein kinase domain-containing protein</fullName>
    </recommendedName>
</protein>